<keyword evidence="4" id="KW-0946">Virion</keyword>
<evidence type="ECO:0000256" key="5">
    <source>
        <dbReference type="SAM" id="MobiDB-lite"/>
    </source>
</evidence>
<feature type="compositionally biased region" description="Acidic residues" evidence="5">
    <location>
        <begin position="428"/>
        <end position="437"/>
    </location>
</feature>
<dbReference type="RefSeq" id="YP_004940246.1">
    <property type="nucleotide sequence ID" value="NC_016448.1"/>
</dbReference>
<evidence type="ECO:0000313" key="7">
    <source>
        <dbReference type="Proteomes" id="UP000097892"/>
    </source>
</evidence>
<dbReference type="GeneID" id="11464304"/>
<gene>
    <name evidence="6" type="primary">UL83</name>
</gene>
<dbReference type="KEGG" id="vg:11464304"/>
<keyword evidence="2" id="KW-0597">Phosphoprotein</keyword>
<evidence type="ECO:0000256" key="2">
    <source>
        <dbReference type="ARBA" id="ARBA00022553"/>
    </source>
</evidence>
<dbReference type="InterPro" id="IPR036157">
    <property type="entry name" value="dUTPase-like_sf"/>
</dbReference>
<dbReference type="GO" id="GO:0019033">
    <property type="term" value="C:viral tegument"/>
    <property type="evidence" value="ECO:0007669"/>
    <property type="project" value="UniProtKB-SubCell"/>
</dbReference>
<sequence>METRLTRRRHQAGDLVNKIGPISGHVIKCIFNGTDTKLQARETRMLSTGVHVRVNVPAIIFATHFTADSERDHDWRGLKSQHTAFYSTEIQNIQVAVTNTSDRVQSTNTDPFSIYVYALPLKVVTISGLHVYRPSSEKKTRSSIPEADVIVQRVASHWSVRMTVTQLIWTSNRNDDTEQRHSSCFILDPHGIPFEDFDSVTDLVCSDEAVILTKVQALTSEKKLRIYLECPKEEDQLPTRLFCHLLLENKNPDIIMNRNPKPFLRPYGTNGFVIMAPRNIIVKPGKTSHVCLDMTFRCLGIDYIGLIVPKSLPNLSISSNFLRSSQHLFLEIQTTGETAVEIPKGEDIAALHFFESHIFLHKNDQFYTFTGQYDVECKLEYDHVWDDIQDAIHTSAVSAVTGPEDSGDESDDPFKSATTGEKPRHDSDEDNSDEEDTGASKNAVLTWPCWKAGTYTCHLPPLIARAYGPNLKKHDFYWSENPTYRIFFGLSGEWGPPISGKRRRPTAESSSLTVVPSTSKKRHRF</sequence>
<dbReference type="InterPro" id="IPR008649">
    <property type="entry name" value="Herpes_UL82/UL83"/>
</dbReference>
<evidence type="ECO:0000256" key="4">
    <source>
        <dbReference type="ARBA" id="ARBA00022844"/>
    </source>
</evidence>
<evidence type="ECO:0000256" key="1">
    <source>
        <dbReference type="ARBA" id="ARBA00004535"/>
    </source>
</evidence>
<dbReference type="EMBL" id="FJ483967">
    <property type="protein sequence ID" value="AEV80934.1"/>
    <property type="molecule type" value="Genomic_DNA"/>
</dbReference>
<accession>G8XSY8</accession>
<protein>
    <submittedName>
        <fullName evidence="6">Tegument protein pp65</fullName>
    </submittedName>
</protein>
<feature type="region of interest" description="Disordered" evidence="5">
    <location>
        <begin position="499"/>
        <end position="525"/>
    </location>
</feature>
<organism evidence="6 7">
    <name type="scientific">Saimiriine betaherpesvirus 4</name>
    <dbReference type="NCBI Taxonomy" id="1535247"/>
    <lineage>
        <taxon>Viruses</taxon>
        <taxon>Duplodnaviria</taxon>
        <taxon>Heunggongvirae</taxon>
        <taxon>Peploviricota</taxon>
        <taxon>Herviviricetes</taxon>
        <taxon>Herpesvirales</taxon>
        <taxon>Orthoherpesviridae</taxon>
        <taxon>Betaherpesvirinae</taxon>
        <taxon>Cytomegalovirus</taxon>
        <taxon>Cytomegalovirus saimiriinebeta4</taxon>
    </lineage>
</organism>
<feature type="compositionally biased region" description="Polar residues" evidence="5">
    <location>
        <begin position="507"/>
        <end position="518"/>
    </location>
</feature>
<comment type="subcellular location">
    <subcellularLocation>
        <location evidence="1">Virion tegument</location>
    </subcellularLocation>
</comment>
<keyword evidence="3" id="KW-0920">Virion tegument</keyword>
<dbReference type="Pfam" id="PF05784">
    <property type="entry name" value="Herpes_UL82_83"/>
    <property type="match status" value="1"/>
</dbReference>
<dbReference type="OrthoDB" id="9854at10239"/>
<reference evidence="6" key="1">
    <citation type="submission" date="2011-12" db="EMBL/GenBank/DDBJ databases">
        <title>Comparative genomics of primate cytomegaloviruses.</title>
        <authorList>
            <person name="Davison A.J."/>
            <person name="Holton M."/>
            <person name="Dolan A."/>
            <person name="Dargan D.J."/>
            <person name="Gatherer D."/>
            <person name="Hayward G.S."/>
        </authorList>
    </citation>
    <scope>NUCLEOTIDE SEQUENCE [LARGE SCALE GENOMIC DNA]</scope>
    <source>
        <strain evidence="6">SqSHV</strain>
    </source>
</reference>
<keyword evidence="7" id="KW-1185">Reference proteome</keyword>
<evidence type="ECO:0000313" key="6">
    <source>
        <dbReference type="EMBL" id="AEV80934.1"/>
    </source>
</evidence>
<evidence type="ECO:0000256" key="3">
    <source>
        <dbReference type="ARBA" id="ARBA00022580"/>
    </source>
</evidence>
<name>G8XSY8_9BETA</name>
<dbReference type="SUPFAM" id="SSF51283">
    <property type="entry name" value="dUTPase-like"/>
    <property type="match status" value="1"/>
</dbReference>
<feature type="region of interest" description="Disordered" evidence="5">
    <location>
        <begin position="399"/>
        <end position="439"/>
    </location>
</feature>
<dbReference type="Proteomes" id="UP000097892">
    <property type="component" value="Segment"/>
</dbReference>
<proteinExistence type="predicted"/>